<name>A0ABU0K577_9BACL</name>
<dbReference type="InterPro" id="IPR027365">
    <property type="entry name" value="GNAT_acetyltra_YdfB-like"/>
</dbReference>
<dbReference type="Pfam" id="PF12746">
    <property type="entry name" value="GNAT_acetyltran"/>
    <property type="match status" value="1"/>
</dbReference>
<dbReference type="PROSITE" id="PS51186">
    <property type="entry name" value="GNAT"/>
    <property type="match status" value="1"/>
</dbReference>
<protein>
    <submittedName>
        <fullName evidence="2">GNAT family acetyltransferase</fullName>
    </submittedName>
</protein>
<dbReference type="InterPro" id="IPR000182">
    <property type="entry name" value="GNAT_dom"/>
</dbReference>
<organism evidence="2 3">
    <name type="scientific">Guptibacillus hwajinpoensis</name>
    <dbReference type="NCBI Taxonomy" id="208199"/>
    <lineage>
        <taxon>Bacteria</taxon>
        <taxon>Bacillati</taxon>
        <taxon>Bacillota</taxon>
        <taxon>Bacilli</taxon>
        <taxon>Bacillales</taxon>
        <taxon>Guptibacillaceae</taxon>
        <taxon>Guptibacillus</taxon>
    </lineage>
</organism>
<gene>
    <name evidence="2" type="ORF">QO000_003500</name>
</gene>
<evidence type="ECO:0000313" key="2">
    <source>
        <dbReference type="EMBL" id="MDQ0484516.1"/>
    </source>
</evidence>
<dbReference type="RefSeq" id="WP_301551567.1">
    <property type="nucleotide sequence ID" value="NZ_JAQRMZ010000004.1"/>
</dbReference>
<reference evidence="2" key="1">
    <citation type="submission" date="2023-07" db="EMBL/GenBank/DDBJ databases">
        <title>Genomic Encyclopedia of Type Strains, Phase IV (KMG-IV): sequencing the most valuable type-strain genomes for metagenomic binning, comparative biology and taxonomic classification.</title>
        <authorList>
            <person name="Goeker M."/>
        </authorList>
    </citation>
    <scope>NUCLEOTIDE SEQUENCE [LARGE SCALE GENOMIC DNA]</scope>
    <source>
        <strain evidence="2">JSM 076093</strain>
    </source>
</reference>
<dbReference type="GeneID" id="301327093"/>
<dbReference type="InterPro" id="IPR016181">
    <property type="entry name" value="Acyl_CoA_acyltransferase"/>
</dbReference>
<evidence type="ECO:0000259" key="1">
    <source>
        <dbReference type="PROSITE" id="PS51186"/>
    </source>
</evidence>
<dbReference type="EMBL" id="JAUSWM010000008">
    <property type="protein sequence ID" value="MDQ0484516.1"/>
    <property type="molecule type" value="Genomic_DNA"/>
</dbReference>
<evidence type="ECO:0000313" key="3">
    <source>
        <dbReference type="Proteomes" id="UP001226720"/>
    </source>
</evidence>
<sequence>MIRRLTEEDHHQCLFLLTPYAAENLFIIGDIEAFGYDQPFQKLWGDYSENGELRAVLLKYEKNYIPFAPGKFDAKGFGEIISSDTEFIMMSGLKHVTSQIQPHISHSCRSSRELFYAKCDSVSQLALDQLDNVQIATLQDLDKIHTLHQGIDEFETGETVEEKKRNQEKGVSRTYYIEEDGKPVSAASTAAENSESAMVVGVCTLHAYKRQGYATQCTSKLCYDVLSEGKVLCLFYDNPEAGTIYKRIGFQDIEKWMMISFETQSVIRSQEART</sequence>
<accession>A0ABU0K577</accession>
<dbReference type="Proteomes" id="UP001226720">
    <property type="component" value="Unassembled WGS sequence"/>
</dbReference>
<proteinExistence type="predicted"/>
<feature type="domain" description="N-acetyltransferase" evidence="1">
    <location>
        <begin position="131"/>
        <end position="273"/>
    </location>
</feature>
<keyword evidence="3" id="KW-1185">Reference proteome</keyword>
<comment type="caution">
    <text evidence="2">The sequence shown here is derived from an EMBL/GenBank/DDBJ whole genome shotgun (WGS) entry which is preliminary data.</text>
</comment>
<dbReference type="SUPFAM" id="SSF55729">
    <property type="entry name" value="Acyl-CoA N-acyltransferases (Nat)"/>
    <property type="match status" value="1"/>
</dbReference>
<dbReference type="Gene3D" id="3.40.630.30">
    <property type="match status" value="1"/>
</dbReference>